<sequence length="112" mass="12691">MLTLTENTFDCQPISGLCRSHSVAALKPGWTRAQSALNAHFSCRAKNDNSRREGSGEQQKEDKEKERRQRILDHGAGSRLRPNIGRQRNKPAIPAGDQPMALPRQSRCWQQR</sequence>
<feature type="compositionally biased region" description="Basic and acidic residues" evidence="1">
    <location>
        <begin position="45"/>
        <end position="73"/>
    </location>
</feature>
<evidence type="ECO:0000313" key="3">
    <source>
        <dbReference type="Proteomes" id="UP001189429"/>
    </source>
</evidence>
<evidence type="ECO:0000256" key="1">
    <source>
        <dbReference type="SAM" id="MobiDB-lite"/>
    </source>
</evidence>
<reference evidence="2" key="1">
    <citation type="submission" date="2023-10" db="EMBL/GenBank/DDBJ databases">
        <authorList>
            <person name="Chen Y."/>
            <person name="Shah S."/>
            <person name="Dougan E. K."/>
            <person name="Thang M."/>
            <person name="Chan C."/>
        </authorList>
    </citation>
    <scope>NUCLEOTIDE SEQUENCE [LARGE SCALE GENOMIC DNA]</scope>
</reference>
<organism evidence="2 3">
    <name type="scientific">Prorocentrum cordatum</name>
    <dbReference type="NCBI Taxonomy" id="2364126"/>
    <lineage>
        <taxon>Eukaryota</taxon>
        <taxon>Sar</taxon>
        <taxon>Alveolata</taxon>
        <taxon>Dinophyceae</taxon>
        <taxon>Prorocentrales</taxon>
        <taxon>Prorocentraceae</taxon>
        <taxon>Prorocentrum</taxon>
    </lineage>
</organism>
<dbReference type="Proteomes" id="UP001189429">
    <property type="component" value="Unassembled WGS sequence"/>
</dbReference>
<gene>
    <name evidence="2" type="ORF">PCOR1329_LOCUS74780</name>
</gene>
<comment type="caution">
    <text evidence="2">The sequence shown here is derived from an EMBL/GenBank/DDBJ whole genome shotgun (WGS) entry which is preliminary data.</text>
</comment>
<keyword evidence="3" id="KW-1185">Reference proteome</keyword>
<dbReference type="EMBL" id="CAUYUJ010020165">
    <property type="protein sequence ID" value="CAK0896265.1"/>
    <property type="molecule type" value="Genomic_DNA"/>
</dbReference>
<accession>A0ABN9XE01</accession>
<proteinExistence type="predicted"/>
<feature type="region of interest" description="Disordered" evidence="1">
    <location>
        <begin position="42"/>
        <end position="112"/>
    </location>
</feature>
<name>A0ABN9XE01_9DINO</name>
<protein>
    <submittedName>
        <fullName evidence="2">Uncharacterized protein</fullName>
    </submittedName>
</protein>
<evidence type="ECO:0000313" key="2">
    <source>
        <dbReference type="EMBL" id="CAK0896265.1"/>
    </source>
</evidence>